<dbReference type="SMART" id="SM00409">
    <property type="entry name" value="IG"/>
    <property type="match status" value="1"/>
</dbReference>
<dbReference type="SUPFAM" id="SSF48726">
    <property type="entry name" value="Immunoglobulin"/>
    <property type="match status" value="1"/>
</dbReference>
<name>A0A484CR72_PERFV</name>
<keyword evidence="3" id="KW-1185">Reference proteome</keyword>
<evidence type="ECO:0000259" key="1">
    <source>
        <dbReference type="SMART" id="SM00409"/>
    </source>
</evidence>
<dbReference type="Proteomes" id="UP000295070">
    <property type="component" value="Chromosome 14"/>
</dbReference>
<comment type="caution">
    <text evidence="2">The sequence shown here is derived from an EMBL/GenBank/DDBJ whole genome shotgun (WGS) entry which is preliminary data.</text>
</comment>
<reference evidence="2 3" key="1">
    <citation type="submission" date="2019-01" db="EMBL/GenBank/DDBJ databases">
        <title>A chromosome-scale genome assembly of the yellow perch, Perca flavescens.</title>
        <authorList>
            <person name="Feron R."/>
            <person name="Morvezen R."/>
            <person name="Bestin A."/>
            <person name="Haffray P."/>
            <person name="Klopp C."/>
            <person name="Zahm M."/>
            <person name="Cabau C."/>
            <person name="Roques C."/>
            <person name="Donnadieu C."/>
            <person name="Bouchez O."/>
            <person name="Christie M."/>
            <person name="Larson W."/>
            <person name="Guiguen Y."/>
        </authorList>
    </citation>
    <scope>NUCLEOTIDE SEQUENCE [LARGE SCALE GENOMIC DNA]</scope>
    <source>
        <strain evidence="2">YP-PL-M2</strain>
        <tissue evidence="2">Blood</tissue>
    </source>
</reference>
<protein>
    <recommendedName>
        <fullName evidence="1">Immunoglobulin domain-containing protein</fullName>
    </recommendedName>
</protein>
<accession>A0A484CR72</accession>
<dbReference type="InterPro" id="IPR013783">
    <property type="entry name" value="Ig-like_fold"/>
</dbReference>
<organism evidence="2 3">
    <name type="scientific">Perca flavescens</name>
    <name type="common">American yellow perch</name>
    <name type="synonym">Morone flavescens</name>
    <dbReference type="NCBI Taxonomy" id="8167"/>
    <lineage>
        <taxon>Eukaryota</taxon>
        <taxon>Metazoa</taxon>
        <taxon>Chordata</taxon>
        <taxon>Craniata</taxon>
        <taxon>Vertebrata</taxon>
        <taxon>Euteleostomi</taxon>
        <taxon>Actinopterygii</taxon>
        <taxon>Neopterygii</taxon>
        <taxon>Teleostei</taxon>
        <taxon>Neoteleostei</taxon>
        <taxon>Acanthomorphata</taxon>
        <taxon>Eupercaria</taxon>
        <taxon>Perciformes</taxon>
        <taxon>Percoidei</taxon>
        <taxon>Percidae</taxon>
        <taxon>Percinae</taxon>
        <taxon>Perca</taxon>
    </lineage>
</organism>
<dbReference type="AlphaFoldDB" id="A0A484CR72"/>
<evidence type="ECO:0000313" key="3">
    <source>
        <dbReference type="Proteomes" id="UP000295070"/>
    </source>
</evidence>
<feature type="domain" description="Immunoglobulin" evidence="1">
    <location>
        <begin position="27"/>
        <end position="130"/>
    </location>
</feature>
<dbReference type="InterPro" id="IPR036179">
    <property type="entry name" value="Ig-like_dom_sf"/>
</dbReference>
<evidence type="ECO:0000313" key="2">
    <source>
        <dbReference type="EMBL" id="TDH03684.1"/>
    </source>
</evidence>
<gene>
    <name evidence="2" type="ORF">EPR50_G00144500</name>
</gene>
<dbReference type="Gene3D" id="2.60.40.10">
    <property type="entry name" value="Immunoglobulins"/>
    <property type="match status" value="1"/>
</dbReference>
<dbReference type="EMBL" id="SCKG01000014">
    <property type="protein sequence ID" value="TDH03684.1"/>
    <property type="molecule type" value="Genomic_DNA"/>
</dbReference>
<sequence length="133" mass="14001">MLPMLTLDIKFKGVAGCHLSAALPVPRPALVVPAGQKVSLPCNLTSDGEITWYLLRSDQLVPLLTVAESKFGEVLVTPHAADVGRFQSLDGAGRGLEILEVGEQEAGLYFCIGRCSGAVCLNRGINLVVGGLE</sequence>
<proteinExistence type="predicted"/>
<dbReference type="InterPro" id="IPR003599">
    <property type="entry name" value="Ig_sub"/>
</dbReference>